<dbReference type="KEGG" id="adu:107490954"/>
<dbReference type="InterPro" id="IPR036397">
    <property type="entry name" value="RNaseH_sf"/>
</dbReference>
<organism evidence="2 3">
    <name type="scientific">Arachis duranensis</name>
    <name type="common">Wild peanut</name>
    <dbReference type="NCBI Taxonomy" id="130453"/>
    <lineage>
        <taxon>Eukaryota</taxon>
        <taxon>Viridiplantae</taxon>
        <taxon>Streptophyta</taxon>
        <taxon>Embryophyta</taxon>
        <taxon>Tracheophyta</taxon>
        <taxon>Spermatophyta</taxon>
        <taxon>Magnoliopsida</taxon>
        <taxon>eudicotyledons</taxon>
        <taxon>Gunneridae</taxon>
        <taxon>Pentapetalae</taxon>
        <taxon>rosids</taxon>
        <taxon>fabids</taxon>
        <taxon>Fabales</taxon>
        <taxon>Fabaceae</taxon>
        <taxon>Papilionoideae</taxon>
        <taxon>50 kb inversion clade</taxon>
        <taxon>dalbergioids sensu lato</taxon>
        <taxon>Dalbergieae</taxon>
        <taxon>Pterocarpus clade</taxon>
        <taxon>Arachis</taxon>
    </lineage>
</organism>
<dbReference type="OrthoDB" id="1432469at2759"/>
<name>A0A6P4DF06_ARADU</name>
<dbReference type="GeneID" id="107490954"/>
<dbReference type="PROSITE" id="PS50994">
    <property type="entry name" value="INTEGRASE"/>
    <property type="match status" value="1"/>
</dbReference>
<evidence type="ECO:0000313" key="2">
    <source>
        <dbReference type="Proteomes" id="UP000515211"/>
    </source>
</evidence>
<evidence type="ECO:0000259" key="1">
    <source>
        <dbReference type="PROSITE" id="PS50994"/>
    </source>
</evidence>
<reference evidence="2" key="1">
    <citation type="journal article" date="2016" name="Nat. Genet.">
        <title>The genome sequences of Arachis duranensis and Arachis ipaensis, the diploid ancestors of cultivated peanut.</title>
        <authorList>
            <person name="Bertioli D.J."/>
            <person name="Cannon S.B."/>
            <person name="Froenicke L."/>
            <person name="Huang G."/>
            <person name="Farmer A.D."/>
            <person name="Cannon E.K."/>
            <person name="Liu X."/>
            <person name="Gao D."/>
            <person name="Clevenger J."/>
            <person name="Dash S."/>
            <person name="Ren L."/>
            <person name="Moretzsohn M.C."/>
            <person name="Shirasawa K."/>
            <person name="Huang W."/>
            <person name="Vidigal B."/>
            <person name="Abernathy B."/>
            <person name="Chu Y."/>
            <person name="Niederhuth C.E."/>
            <person name="Umale P."/>
            <person name="Araujo A.C."/>
            <person name="Kozik A."/>
            <person name="Kim K.D."/>
            <person name="Burow M.D."/>
            <person name="Varshney R.K."/>
            <person name="Wang X."/>
            <person name="Zhang X."/>
            <person name="Barkley N."/>
            <person name="Guimaraes P.M."/>
            <person name="Isobe S."/>
            <person name="Guo B."/>
            <person name="Liao B."/>
            <person name="Stalker H.T."/>
            <person name="Schmitz R.J."/>
            <person name="Scheffler B.E."/>
            <person name="Leal-Bertioli S.C."/>
            <person name="Xun X."/>
            <person name="Jackson S.A."/>
            <person name="Michelmore R."/>
            <person name="Ozias-Akins P."/>
        </authorList>
    </citation>
    <scope>NUCLEOTIDE SEQUENCE [LARGE SCALE GENOMIC DNA]</scope>
    <source>
        <strain evidence="2">cv. V14167</strain>
    </source>
</reference>
<gene>
    <name evidence="3" type="primary">LOC107490954</name>
</gene>
<dbReference type="Proteomes" id="UP000515211">
    <property type="component" value="Chromosome 5"/>
</dbReference>
<dbReference type="Gene3D" id="3.30.70.270">
    <property type="match status" value="1"/>
</dbReference>
<dbReference type="Gene3D" id="3.30.420.10">
    <property type="entry name" value="Ribonuclease H-like superfamily/Ribonuclease H"/>
    <property type="match status" value="1"/>
</dbReference>
<proteinExistence type="predicted"/>
<dbReference type="InterPro" id="IPR050951">
    <property type="entry name" value="Retrovirus_Pol_polyprotein"/>
</dbReference>
<reference evidence="3" key="2">
    <citation type="submission" date="2025-08" db="UniProtKB">
        <authorList>
            <consortium name="RefSeq"/>
        </authorList>
    </citation>
    <scope>IDENTIFICATION</scope>
    <source>
        <tissue evidence="3">Whole plant</tissue>
    </source>
</reference>
<dbReference type="PANTHER" id="PTHR37984:SF5">
    <property type="entry name" value="PROTEIN NYNRIN-LIKE"/>
    <property type="match status" value="1"/>
</dbReference>
<dbReference type="Pfam" id="PF00665">
    <property type="entry name" value="rve"/>
    <property type="match status" value="1"/>
</dbReference>
<dbReference type="InterPro" id="IPR043502">
    <property type="entry name" value="DNA/RNA_pol_sf"/>
</dbReference>
<evidence type="ECO:0000313" key="3">
    <source>
        <dbReference type="RefSeq" id="XP_015967236.1"/>
    </source>
</evidence>
<keyword evidence="2" id="KW-1185">Reference proteome</keyword>
<dbReference type="RefSeq" id="XP_015967236.1">
    <property type="nucleotide sequence ID" value="XM_016111750.1"/>
</dbReference>
<dbReference type="Pfam" id="PF17921">
    <property type="entry name" value="Integrase_H2C2"/>
    <property type="match status" value="1"/>
</dbReference>
<dbReference type="InterPro" id="IPR043128">
    <property type="entry name" value="Rev_trsase/Diguanyl_cyclase"/>
</dbReference>
<protein>
    <submittedName>
        <fullName evidence="3">Uncharacterized protein LOC107490954</fullName>
    </submittedName>
</protein>
<dbReference type="PANTHER" id="PTHR37984">
    <property type="entry name" value="PROTEIN CBG26694"/>
    <property type="match status" value="1"/>
</dbReference>
<accession>A0A6P4DF06</accession>
<feature type="domain" description="Integrase catalytic" evidence="1">
    <location>
        <begin position="153"/>
        <end position="254"/>
    </location>
</feature>
<dbReference type="GO" id="GO:0003676">
    <property type="term" value="F:nucleic acid binding"/>
    <property type="evidence" value="ECO:0007669"/>
    <property type="project" value="InterPro"/>
</dbReference>
<sequence length="254" mass="28990">MGIYCYRVMPFALKNAGATYQKLLNKVFKDHKGKSVEVYVDDILVKMPVPESLVANLKPKEGKPLYLYLAVTKEALTATLVRKEGKQQQPVYFISKVLQGTKLRYTMLEKVAFHPTDFFPEAKTEYILKEVHEGCCGHHIGKKSLAHKLVRVRYYWPTMMTDASEYVKKCTKCKDNVNFHKALAEEYLIVAIDYYTKWVEAEPLASISSANCCNFLWRQVITRFGISEAAISDNGAQFFDNKFGEFLAGLGIKQ</sequence>
<dbReference type="InterPro" id="IPR012337">
    <property type="entry name" value="RNaseH-like_sf"/>
</dbReference>
<dbReference type="SUPFAM" id="SSF53098">
    <property type="entry name" value="Ribonuclease H-like"/>
    <property type="match status" value="1"/>
</dbReference>
<dbReference type="GO" id="GO:0015074">
    <property type="term" value="P:DNA integration"/>
    <property type="evidence" value="ECO:0007669"/>
    <property type="project" value="InterPro"/>
</dbReference>
<dbReference type="AlphaFoldDB" id="A0A6P4DF06"/>
<dbReference type="Gene3D" id="1.10.340.70">
    <property type="match status" value="1"/>
</dbReference>
<dbReference type="InterPro" id="IPR041588">
    <property type="entry name" value="Integrase_H2C2"/>
</dbReference>
<dbReference type="InterPro" id="IPR001584">
    <property type="entry name" value="Integrase_cat-core"/>
</dbReference>
<dbReference type="SUPFAM" id="SSF56672">
    <property type="entry name" value="DNA/RNA polymerases"/>
    <property type="match status" value="1"/>
</dbReference>